<dbReference type="EMBL" id="JAIWYP010000015">
    <property type="protein sequence ID" value="KAH3701930.1"/>
    <property type="molecule type" value="Genomic_DNA"/>
</dbReference>
<evidence type="ECO:0000313" key="1">
    <source>
        <dbReference type="EMBL" id="KAH3701930.1"/>
    </source>
</evidence>
<keyword evidence="2" id="KW-1185">Reference proteome</keyword>
<dbReference type="AlphaFoldDB" id="A0A9D3YN94"/>
<comment type="caution">
    <text evidence="1">The sequence shown here is derived from an EMBL/GenBank/DDBJ whole genome shotgun (WGS) entry which is preliminary data.</text>
</comment>
<evidence type="ECO:0000313" key="2">
    <source>
        <dbReference type="Proteomes" id="UP000828390"/>
    </source>
</evidence>
<reference evidence="1" key="2">
    <citation type="submission" date="2020-11" db="EMBL/GenBank/DDBJ databases">
        <authorList>
            <person name="McCartney M.A."/>
            <person name="Auch B."/>
            <person name="Kono T."/>
            <person name="Mallez S."/>
            <person name="Becker A."/>
            <person name="Gohl D.M."/>
            <person name="Silverstein K.A.T."/>
            <person name="Koren S."/>
            <person name="Bechman K.B."/>
            <person name="Herman A."/>
            <person name="Abrahante J.E."/>
            <person name="Garbe J."/>
        </authorList>
    </citation>
    <scope>NUCLEOTIDE SEQUENCE</scope>
    <source>
        <strain evidence="1">Duluth1</strain>
        <tissue evidence="1">Whole animal</tissue>
    </source>
</reference>
<accession>A0A9D3YN94</accession>
<proteinExistence type="predicted"/>
<name>A0A9D3YN94_DREPO</name>
<gene>
    <name evidence="1" type="ORF">DPMN_076927</name>
</gene>
<protein>
    <submittedName>
        <fullName evidence="1">Uncharacterized protein</fullName>
    </submittedName>
</protein>
<organism evidence="1 2">
    <name type="scientific">Dreissena polymorpha</name>
    <name type="common">Zebra mussel</name>
    <name type="synonym">Mytilus polymorpha</name>
    <dbReference type="NCBI Taxonomy" id="45954"/>
    <lineage>
        <taxon>Eukaryota</taxon>
        <taxon>Metazoa</taxon>
        <taxon>Spiralia</taxon>
        <taxon>Lophotrochozoa</taxon>
        <taxon>Mollusca</taxon>
        <taxon>Bivalvia</taxon>
        <taxon>Autobranchia</taxon>
        <taxon>Heteroconchia</taxon>
        <taxon>Euheterodonta</taxon>
        <taxon>Imparidentia</taxon>
        <taxon>Neoheterodontei</taxon>
        <taxon>Myida</taxon>
        <taxon>Dreissenoidea</taxon>
        <taxon>Dreissenidae</taxon>
        <taxon>Dreissena</taxon>
    </lineage>
</organism>
<dbReference type="Proteomes" id="UP000828390">
    <property type="component" value="Unassembled WGS sequence"/>
</dbReference>
<reference evidence="1" key="1">
    <citation type="journal article" date="2019" name="bioRxiv">
        <title>The Genome of the Zebra Mussel, Dreissena polymorpha: A Resource for Invasive Species Research.</title>
        <authorList>
            <person name="McCartney M.A."/>
            <person name="Auch B."/>
            <person name="Kono T."/>
            <person name="Mallez S."/>
            <person name="Zhang Y."/>
            <person name="Obille A."/>
            <person name="Becker A."/>
            <person name="Abrahante J.E."/>
            <person name="Garbe J."/>
            <person name="Badalamenti J.P."/>
            <person name="Herman A."/>
            <person name="Mangelson H."/>
            <person name="Liachko I."/>
            <person name="Sullivan S."/>
            <person name="Sone E.D."/>
            <person name="Koren S."/>
            <person name="Silverstein K.A.T."/>
            <person name="Beckman K.B."/>
            <person name="Gohl D.M."/>
        </authorList>
    </citation>
    <scope>NUCLEOTIDE SEQUENCE</scope>
    <source>
        <strain evidence="1">Duluth1</strain>
        <tissue evidence="1">Whole animal</tissue>
    </source>
</reference>
<sequence length="58" mass="6658">MLFGYHSDWYTRFSPGDRGSIPIPGADEFGWWSTYRTGEVSSGFATQRKTTPKLKFVH</sequence>